<reference evidence="4" key="2">
    <citation type="submission" date="2013-04" db="EMBL/GenBank/DDBJ databases">
        <title>Genome sequence of Pseudoalteromonas citrea.</title>
        <authorList>
            <person name="Xie B.-B."/>
            <person name="Rong J.-C."/>
            <person name="Qin Q.-L."/>
            <person name="Shu Y.-L."/>
            <person name="Zhang Y.-Z."/>
        </authorList>
    </citation>
    <scope>NUCLEOTIDE SEQUENCE</scope>
    <source>
        <strain evidence="4">NCIMB 1889</strain>
    </source>
</reference>
<dbReference type="Pfam" id="PF07012">
    <property type="entry name" value="Curlin_rpt"/>
    <property type="match status" value="1"/>
</dbReference>
<feature type="region of interest" description="Disordered" evidence="3">
    <location>
        <begin position="1"/>
        <end position="23"/>
    </location>
</feature>
<comment type="similarity">
    <text evidence="1">Belongs to the CsgA/CsgB family.</text>
</comment>
<dbReference type="eggNOG" id="ENOG503379Z">
    <property type="taxonomic scope" value="Bacteria"/>
</dbReference>
<dbReference type="STRING" id="1117314.PCIT_18802"/>
<evidence type="ECO:0000256" key="1">
    <source>
        <dbReference type="ARBA" id="ARBA00009766"/>
    </source>
</evidence>
<accession>U1J6P1</accession>
<dbReference type="InterPro" id="IPR009742">
    <property type="entry name" value="Curlin_rpt"/>
</dbReference>
<gene>
    <name evidence="4" type="ORF">PCIT_18802</name>
</gene>
<evidence type="ECO:0000256" key="2">
    <source>
        <dbReference type="ARBA" id="ARBA00022729"/>
    </source>
</evidence>
<organism evidence="4">
    <name type="scientific">Pseudoalteromonas citrea DSM 8771</name>
    <dbReference type="NCBI Taxonomy" id="1117314"/>
    <lineage>
        <taxon>Bacteria</taxon>
        <taxon>Pseudomonadati</taxon>
        <taxon>Pseudomonadota</taxon>
        <taxon>Gammaproteobacteria</taxon>
        <taxon>Alteromonadales</taxon>
        <taxon>Pseudoalteromonadaceae</taxon>
        <taxon>Pseudoalteromonas</taxon>
    </lineage>
</organism>
<name>U1J6P1_9GAMM</name>
<evidence type="ECO:0000313" key="4">
    <source>
        <dbReference type="EMBL" id="ERG17046.1"/>
    </source>
</evidence>
<comment type="caution">
    <text evidence="4">The sequence shown here is derived from an EMBL/GenBank/DDBJ whole genome shotgun (WGS) entry which is preliminary data.</text>
</comment>
<keyword evidence="2" id="KW-0732">Signal</keyword>
<protein>
    <submittedName>
        <fullName evidence="4">Curlin associated repeat-containing protein</fullName>
    </submittedName>
</protein>
<dbReference type="AlphaFoldDB" id="U1J6P1"/>
<dbReference type="GO" id="GO:0009289">
    <property type="term" value="C:pilus"/>
    <property type="evidence" value="ECO:0007669"/>
    <property type="project" value="InterPro"/>
</dbReference>
<dbReference type="GO" id="GO:0007155">
    <property type="term" value="P:cell adhesion"/>
    <property type="evidence" value="ECO:0007669"/>
    <property type="project" value="InterPro"/>
</dbReference>
<proteinExistence type="inferred from homology"/>
<sequence length="174" mass="19170">MNSSHKKQTHENKMVTSRYKSTTKNNRALSKSRFVPLLCIALSCVSLKMSAKDYDLKESPLSISIHPSFVSKAQHINTHALVNQIGTFNKATIFQSNDELNSINVQQLGTGNLADITQLGSNNRINLLQQGSYNSAVIIQEGNANIVNLTQLGQQSFIIHQQGNDMVVDVSVTK</sequence>
<feature type="compositionally biased region" description="Polar residues" evidence="3">
    <location>
        <begin position="14"/>
        <end position="23"/>
    </location>
</feature>
<reference evidence="4" key="1">
    <citation type="journal article" date="2012" name="J. Bacteriol.">
        <title>Genome sequences of type strains of seven species of the marine bacterium Pseudoalteromonas.</title>
        <authorList>
            <person name="Xie B.B."/>
            <person name="Shu Y.L."/>
            <person name="Qin Q.L."/>
            <person name="Rong J.C."/>
            <person name="Zhang X.Y."/>
            <person name="Chen X.L."/>
            <person name="Shi M."/>
            <person name="He H.L."/>
            <person name="Zhou B.C."/>
            <person name="Zhang Y.Z."/>
        </authorList>
    </citation>
    <scope>NUCLEOTIDE SEQUENCE [LARGE SCALE GENOMIC DNA]</scope>
    <source>
        <strain evidence="4">NCIMB 1889</strain>
    </source>
</reference>
<dbReference type="EMBL" id="AHBZ02000189">
    <property type="protein sequence ID" value="ERG17046.1"/>
    <property type="molecule type" value="Genomic_DNA"/>
</dbReference>
<evidence type="ECO:0000256" key="3">
    <source>
        <dbReference type="SAM" id="MobiDB-lite"/>
    </source>
</evidence>